<dbReference type="Proteomes" id="UP000095283">
    <property type="component" value="Unplaced"/>
</dbReference>
<dbReference type="WBParaSite" id="Hba_15501">
    <property type="protein sequence ID" value="Hba_15501"/>
    <property type="gene ID" value="Hba_15501"/>
</dbReference>
<sequence length="293" mass="33198">MSSNKENIQQVPRLNQSRTLLHETGDANLEATYIADETINISQFKSETESLSNDLASISMTPILMPLSGDPNVQETMLEASTSLVSENKEHDELFKSDDIQYKVLKPALGDISPISDGNGLHQIPNTSDLSFDSPTSSQARKYNMNDSEISFILNENKVMLMYEPEMKTVPEGGPGCEEIEEIRAQLDAAVLAAAAERDELNIQLERAHRSADIQITELRSQLEQFRKDISTKETGMMEEMEKLRISKEHAERTNHDYEYMIEDLKKNHIRQKEELYRKGSSILPQSTKIPNH</sequence>
<reference evidence="3" key="1">
    <citation type="submission" date="2016-11" db="UniProtKB">
        <authorList>
            <consortium name="WormBaseParasite"/>
        </authorList>
    </citation>
    <scope>IDENTIFICATION</scope>
</reference>
<evidence type="ECO:0000313" key="3">
    <source>
        <dbReference type="WBParaSite" id="Hba_15501"/>
    </source>
</evidence>
<name>A0A1I7XCY5_HETBA</name>
<proteinExistence type="predicted"/>
<organism evidence="2 3">
    <name type="scientific">Heterorhabditis bacteriophora</name>
    <name type="common">Entomopathogenic nematode worm</name>
    <dbReference type="NCBI Taxonomy" id="37862"/>
    <lineage>
        <taxon>Eukaryota</taxon>
        <taxon>Metazoa</taxon>
        <taxon>Ecdysozoa</taxon>
        <taxon>Nematoda</taxon>
        <taxon>Chromadorea</taxon>
        <taxon>Rhabditida</taxon>
        <taxon>Rhabditina</taxon>
        <taxon>Rhabditomorpha</taxon>
        <taxon>Strongyloidea</taxon>
        <taxon>Heterorhabditidae</taxon>
        <taxon>Heterorhabditis</taxon>
    </lineage>
</organism>
<evidence type="ECO:0000256" key="1">
    <source>
        <dbReference type="SAM" id="Coils"/>
    </source>
</evidence>
<keyword evidence="1" id="KW-0175">Coiled coil</keyword>
<protein>
    <submittedName>
        <fullName evidence="3">GTD-binding domain-containing protein</fullName>
    </submittedName>
</protein>
<dbReference type="AlphaFoldDB" id="A0A1I7XCY5"/>
<accession>A0A1I7XCY5</accession>
<keyword evidence="2" id="KW-1185">Reference proteome</keyword>
<feature type="coiled-coil region" evidence="1">
    <location>
        <begin position="180"/>
        <end position="268"/>
    </location>
</feature>
<evidence type="ECO:0000313" key="2">
    <source>
        <dbReference type="Proteomes" id="UP000095283"/>
    </source>
</evidence>